<dbReference type="AlphaFoldDB" id="V6AVG1"/>
<gene>
    <name evidence="1" type="ORF">NITUZ_60109</name>
</gene>
<evidence type="ECO:0000313" key="1">
    <source>
        <dbReference type="EMBL" id="CDI06582.1"/>
    </source>
</evidence>
<comment type="caution">
    <text evidence="1">The sequence shown here is derived from an EMBL/GenBank/DDBJ whole genome shotgun (WGS) entry which is preliminary data.</text>
</comment>
<organism evidence="1 2">
    <name type="scientific">Candidatus Nitrosotenuis uzonensis</name>
    <dbReference type="NCBI Taxonomy" id="1407055"/>
    <lineage>
        <taxon>Archaea</taxon>
        <taxon>Nitrososphaerota</taxon>
        <taxon>Candidatus Nitrosotenuis</taxon>
    </lineage>
</organism>
<reference evidence="1 2" key="1">
    <citation type="journal article" date="2013" name="PLoS ONE">
        <title>Enrichment and Genome Sequence of the Group I.1a Ammonia-Oxidizing Archaeon ?Ca. Nitrosotenuis uzonensis? Representing a Clade Globally.</title>
        <authorList>
            <person name="Lebedeva E.V."/>
            <person name="Hatzenpichler R."/>
            <person name="Pelletier E."/>
            <person name="Schuster N."/>
            <person name="Hauzmayer S."/>
            <person name="Bulaev A."/>
            <person name="Grigor'eva N.V."/>
            <person name="Galushko A."/>
            <person name="Schmid M."/>
            <person name="Palatinszky M."/>
            <person name="Le Paslier D."/>
            <person name="Daims H."/>
            <person name="Wagner M."/>
        </authorList>
    </citation>
    <scope>NUCLEOTIDE SEQUENCE [LARGE SCALE GENOMIC DNA]</scope>
    <source>
        <strain evidence="1 2">N4</strain>
    </source>
</reference>
<evidence type="ECO:0000313" key="2">
    <source>
        <dbReference type="Proteomes" id="UP000018159"/>
    </source>
</evidence>
<evidence type="ECO:0008006" key="3">
    <source>
        <dbReference type="Google" id="ProtNLM"/>
    </source>
</evidence>
<protein>
    <recommendedName>
        <fullName evidence="3">Blue (type 1) copper domain-containing protein</fullName>
    </recommendedName>
</protein>
<dbReference type="EMBL" id="CBTY010000011">
    <property type="protein sequence ID" value="CDI06582.1"/>
    <property type="molecule type" value="Genomic_DNA"/>
</dbReference>
<proteinExistence type="predicted"/>
<sequence>MVSFDEDGAKKIPESRIERKTFWLFHSNIFMKKTVVFALLMAFAFASIPASATHISKPVVVEPKTEYIIGEKVAIRGWVNYNEIPTADVLLNFKVTGPVGVLAERSFPSDDTGNFTFEFETRDLEPGRYDIVITSHCLEVHRQICTYQSQTLSVNLQDAMVPGWIKNSAKWWSEGAISDSDFVQGIQYLIKNNIIVVSKTAQQETGPSQIPGWIKNSAKWWSEGRIPDSDFVSGIKYMVEKGIIRL</sequence>
<name>V6AVG1_9ARCH</name>
<accession>V6AVG1</accession>
<dbReference type="STRING" id="1407055.NITUZ_60109"/>
<keyword evidence="2" id="KW-1185">Reference proteome</keyword>
<dbReference type="Proteomes" id="UP000018159">
    <property type="component" value="Unassembled WGS sequence"/>
</dbReference>